<reference evidence="1" key="3">
    <citation type="submission" date="2023-05" db="EMBL/GenBank/DDBJ databases">
        <authorList>
            <person name="Smith C.H."/>
        </authorList>
    </citation>
    <scope>NUCLEOTIDE SEQUENCE</scope>
    <source>
        <strain evidence="1">CHS0354</strain>
        <tissue evidence="1">Mantle</tissue>
    </source>
</reference>
<keyword evidence="2" id="KW-1185">Reference proteome</keyword>
<sequence>MASVILSRREEALRYLIKMNHFKSSTGPWQISGIMHGKIYSRLKDSHTGILPVMKGEGRAYQCGVADRVKRDEFSERQDTRMGGWQTETVEMEEDELFIGKRKS</sequence>
<organism evidence="1 2">
    <name type="scientific">Potamilus streckersoni</name>
    <dbReference type="NCBI Taxonomy" id="2493646"/>
    <lineage>
        <taxon>Eukaryota</taxon>
        <taxon>Metazoa</taxon>
        <taxon>Spiralia</taxon>
        <taxon>Lophotrochozoa</taxon>
        <taxon>Mollusca</taxon>
        <taxon>Bivalvia</taxon>
        <taxon>Autobranchia</taxon>
        <taxon>Heteroconchia</taxon>
        <taxon>Palaeoheterodonta</taxon>
        <taxon>Unionida</taxon>
        <taxon>Unionoidea</taxon>
        <taxon>Unionidae</taxon>
        <taxon>Ambleminae</taxon>
        <taxon>Lampsilini</taxon>
        <taxon>Potamilus</taxon>
    </lineage>
</organism>
<evidence type="ECO:0000313" key="1">
    <source>
        <dbReference type="EMBL" id="KAK3592941.1"/>
    </source>
</evidence>
<name>A0AAE0SJ49_9BIVA</name>
<reference evidence="1" key="1">
    <citation type="journal article" date="2021" name="Genome Biol. Evol.">
        <title>A High-Quality Reference Genome for a Parasitic Bivalve with Doubly Uniparental Inheritance (Bivalvia: Unionida).</title>
        <authorList>
            <person name="Smith C.H."/>
        </authorList>
    </citation>
    <scope>NUCLEOTIDE SEQUENCE</scope>
    <source>
        <strain evidence="1">CHS0354</strain>
    </source>
</reference>
<proteinExistence type="predicted"/>
<reference evidence="1" key="2">
    <citation type="journal article" date="2021" name="Genome Biol. Evol.">
        <title>Developing a high-quality reference genome for a parasitic bivalve with doubly uniparental inheritance (Bivalvia: Unionida).</title>
        <authorList>
            <person name="Smith C.H."/>
        </authorList>
    </citation>
    <scope>NUCLEOTIDE SEQUENCE</scope>
    <source>
        <strain evidence="1">CHS0354</strain>
        <tissue evidence="1">Mantle</tissue>
    </source>
</reference>
<dbReference type="Proteomes" id="UP001195483">
    <property type="component" value="Unassembled WGS sequence"/>
</dbReference>
<evidence type="ECO:0000313" key="2">
    <source>
        <dbReference type="Proteomes" id="UP001195483"/>
    </source>
</evidence>
<accession>A0AAE0SJ49</accession>
<protein>
    <submittedName>
        <fullName evidence="1">Uncharacterized protein</fullName>
    </submittedName>
</protein>
<dbReference type="EMBL" id="JAEAOA010002156">
    <property type="protein sequence ID" value="KAK3592941.1"/>
    <property type="molecule type" value="Genomic_DNA"/>
</dbReference>
<gene>
    <name evidence="1" type="ORF">CHS0354_036793</name>
</gene>
<dbReference type="AlphaFoldDB" id="A0AAE0SJ49"/>
<comment type="caution">
    <text evidence="1">The sequence shown here is derived from an EMBL/GenBank/DDBJ whole genome shotgun (WGS) entry which is preliminary data.</text>
</comment>